<comment type="caution">
    <text evidence="2">The sequence shown here is derived from an EMBL/GenBank/DDBJ whole genome shotgun (WGS) entry which is preliminary data.</text>
</comment>
<name>A0ABQ3PRQ0_9ACTN</name>
<sequence length="284" mass="30533">MSRTASGAAPGSARMTPPDGEAVLDGLDAYLEALWDGAEPPGAHAVPGGSDAEGELVRWALDGLRRLPREPRETFLREVGGLLREFRARRCPWNAAALRLLDDTYTFVATGPRRHADWAHDVRAVMHRAVDDPRGWVRLDGDRVNDARDTWPAYPFDPPPASGFPDRLHPLGVDAAVGALAVMAEEWQAEPAPVRTRPDLDRILADARTLLDRYGPDARYWTNATAAGAVGAASPDFVGAGLAGTRSHGFVTGEYVNGLDLFEDLGVIAVGADEVGVFWSFGAC</sequence>
<accession>A0ABQ3PRQ0</accession>
<reference evidence="2" key="1">
    <citation type="submission" date="2024-05" db="EMBL/GenBank/DDBJ databases">
        <title>Whole genome shotgun sequence of Streptomyces hydrogenans NBRC 13475.</title>
        <authorList>
            <person name="Komaki H."/>
            <person name="Tamura T."/>
        </authorList>
    </citation>
    <scope>NUCLEOTIDE SEQUENCE</scope>
    <source>
        <strain evidence="2">NBRC 13475</strain>
    </source>
</reference>
<gene>
    <name evidence="2" type="ORF">Shyd_90670</name>
</gene>
<evidence type="ECO:0000313" key="2">
    <source>
        <dbReference type="EMBL" id="GHI27696.1"/>
    </source>
</evidence>
<keyword evidence="3" id="KW-1185">Reference proteome</keyword>
<organism evidence="2 3">
    <name type="scientific">Streptomyces hydrogenans</name>
    <dbReference type="NCBI Taxonomy" id="1873719"/>
    <lineage>
        <taxon>Bacteria</taxon>
        <taxon>Bacillati</taxon>
        <taxon>Actinomycetota</taxon>
        <taxon>Actinomycetes</taxon>
        <taxon>Kitasatosporales</taxon>
        <taxon>Streptomycetaceae</taxon>
        <taxon>Streptomyces</taxon>
    </lineage>
</organism>
<protein>
    <submittedName>
        <fullName evidence="2">Uncharacterized protein</fullName>
    </submittedName>
</protein>
<evidence type="ECO:0000313" key="3">
    <source>
        <dbReference type="Proteomes" id="UP001052739"/>
    </source>
</evidence>
<proteinExistence type="predicted"/>
<feature type="region of interest" description="Disordered" evidence="1">
    <location>
        <begin position="1"/>
        <end position="20"/>
    </location>
</feature>
<evidence type="ECO:0000256" key="1">
    <source>
        <dbReference type="SAM" id="MobiDB-lite"/>
    </source>
</evidence>
<dbReference type="Proteomes" id="UP001052739">
    <property type="component" value="Unassembled WGS sequence"/>
</dbReference>
<dbReference type="EMBL" id="BNDW01000117">
    <property type="protein sequence ID" value="GHI27696.1"/>
    <property type="molecule type" value="Genomic_DNA"/>
</dbReference>